<keyword evidence="9" id="KW-1185">Reference proteome</keyword>
<evidence type="ECO:0000313" key="10">
    <source>
        <dbReference type="RefSeq" id="XP_026287361.1"/>
    </source>
</evidence>
<dbReference type="GO" id="GO:0005886">
    <property type="term" value="C:plasma membrane"/>
    <property type="evidence" value="ECO:0007669"/>
    <property type="project" value="TreeGrafter"/>
</dbReference>
<dbReference type="InterPro" id="IPR023271">
    <property type="entry name" value="Aquaporin-like"/>
</dbReference>
<comment type="subcellular location">
    <subcellularLocation>
        <location evidence="1">Membrane</location>
        <topology evidence="1">Multi-pass membrane protein</topology>
    </subcellularLocation>
</comment>
<protein>
    <submittedName>
        <fullName evidence="10">Aquaporin-2-like isoform X1</fullName>
    </submittedName>
</protein>
<keyword evidence="3 6" id="KW-0812">Transmembrane</keyword>
<feature type="transmembrane region" description="Helical" evidence="8">
    <location>
        <begin position="255"/>
        <end position="276"/>
    </location>
</feature>
<evidence type="ECO:0000256" key="5">
    <source>
        <dbReference type="ARBA" id="ARBA00023136"/>
    </source>
</evidence>
<dbReference type="PRINTS" id="PR00783">
    <property type="entry name" value="MINTRINSICP"/>
</dbReference>
<evidence type="ECO:0000256" key="2">
    <source>
        <dbReference type="ARBA" id="ARBA00006175"/>
    </source>
</evidence>
<comment type="similarity">
    <text evidence="2 6">Belongs to the MIP/aquaporin (TC 1.A.8) family.</text>
</comment>
<gene>
    <name evidence="10" type="primary">LOC113212760</name>
</gene>
<reference evidence="10" key="1">
    <citation type="submission" date="2025-08" db="UniProtKB">
        <authorList>
            <consortium name="RefSeq"/>
        </authorList>
    </citation>
    <scope>IDENTIFICATION</scope>
    <source>
        <tissue evidence="10">Whole organism</tissue>
    </source>
</reference>
<feature type="transmembrane region" description="Helical" evidence="8">
    <location>
        <begin position="96"/>
        <end position="120"/>
    </location>
</feature>
<dbReference type="PANTHER" id="PTHR19139:SF199">
    <property type="entry name" value="MIP17260P"/>
    <property type="match status" value="1"/>
</dbReference>
<dbReference type="RefSeq" id="XP_026287361.1">
    <property type="nucleotide sequence ID" value="XM_026431576.2"/>
</dbReference>
<evidence type="ECO:0000256" key="1">
    <source>
        <dbReference type="ARBA" id="ARBA00004141"/>
    </source>
</evidence>
<evidence type="ECO:0000256" key="6">
    <source>
        <dbReference type="RuleBase" id="RU000477"/>
    </source>
</evidence>
<dbReference type="KEGG" id="foc:113212760"/>
<organism evidence="9 10">
    <name type="scientific">Frankliniella occidentalis</name>
    <name type="common">Western flower thrips</name>
    <name type="synonym">Euthrips occidentalis</name>
    <dbReference type="NCBI Taxonomy" id="133901"/>
    <lineage>
        <taxon>Eukaryota</taxon>
        <taxon>Metazoa</taxon>
        <taxon>Ecdysozoa</taxon>
        <taxon>Arthropoda</taxon>
        <taxon>Hexapoda</taxon>
        <taxon>Insecta</taxon>
        <taxon>Pterygota</taxon>
        <taxon>Neoptera</taxon>
        <taxon>Paraneoptera</taxon>
        <taxon>Thysanoptera</taxon>
        <taxon>Terebrantia</taxon>
        <taxon>Thripoidea</taxon>
        <taxon>Thripidae</taxon>
        <taxon>Frankliniella</taxon>
    </lineage>
</organism>
<accession>A0A6J1T9I2</accession>
<dbReference type="OrthoDB" id="3222at2759"/>
<feature type="transmembrane region" description="Helical" evidence="8">
    <location>
        <begin position="224"/>
        <end position="243"/>
    </location>
</feature>
<sequence>MGQQQRHSKDDPPGCNCVDLSVVTDPTSSRDGVYRGPNLTFSSNNNLPEKHNRLQRALQWTRGGSDDVAPGGVIDTKPLRSDDGGDDVAPATSRSYIVLAGAEFLATTLLMFMGCAGAYIEKDKLAANVYGSAAFGLAVFMSSIIFGPISGAHMNPLVTLLSLAFGGIRWTGAVVYMASQTVGALAGYGLLYVVIPPDVQAAVAADAPKGLVCCTIPMDSMDNWSAVLAEFIVTSILLGNVCAGMANPPKNTTTPAFQSGILVAGICTIEAIYTGASMNPARSLSAAIWNGTFDRFWVYLVGQALSLTFVVTLYAVFRTRK</sequence>
<keyword evidence="6" id="KW-0813">Transport</keyword>
<evidence type="ECO:0000256" key="8">
    <source>
        <dbReference type="SAM" id="Phobius"/>
    </source>
</evidence>
<feature type="transmembrane region" description="Helical" evidence="8">
    <location>
        <begin position="126"/>
        <end position="146"/>
    </location>
</feature>
<feature type="region of interest" description="Disordered" evidence="7">
    <location>
        <begin position="61"/>
        <end position="87"/>
    </location>
</feature>
<dbReference type="Pfam" id="PF00230">
    <property type="entry name" value="MIP"/>
    <property type="match status" value="1"/>
</dbReference>
<dbReference type="Proteomes" id="UP000504606">
    <property type="component" value="Unplaced"/>
</dbReference>
<keyword evidence="5 8" id="KW-0472">Membrane</keyword>
<dbReference type="SUPFAM" id="SSF81338">
    <property type="entry name" value="Aquaporin-like"/>
    <property type="match status" value="1"/>
</dbReference>
<keyword evidence="4 8" id="KW-1133">Transmembrane helix</keyword>
<dbReference type="AlphaFoldDB" id="A0A6J1T9I2"/>
<evidence type="ECO:0000313" key="9">
    <source>
        <dbReference type="Proteomes" id="UP000504606"/>
    </source>
</evidence>
<dbReference type="InterPro" id="IPR034294">
    <property type="entry name" value="Aquaporin_transptr"/>
</dbReference>
<dbReference type="Gene3D" id="1.20.1080.10">
    <property type="entry name" value="Glycerol uptake facilitator protein"/>
    <property type="match status" value="1"/>
</dbReference>
<dbReference type="InterPro" id="IPR000425">
    <property type="entry name" value="MIP"/>
</dbReference>
<evidence type="ECO:0000256" key="3">
    <source>
        <dbReference type="ARBA" id="ARBA00022692"/>
    </source>
</evidence>
<feature type="transmembrane region" description="Helical" evidence="8">
    <location>
        <begin position="296"/>
        <end position="317"/>
    </location>
</feature>
<name>A0A6J1T9I2_FRAOC</name>
<dbReference type="GO" id="GO:0015267">
    <property type="term" value="F:channel activity"/>
    <property type="evidence" value="ECO:0007669"/>
    <property type="project" value="InterPro"/>
</dbReference>
<evidence type="ECO:0000256" key="7">
    <source>
        <dbReference type="SAM" id="MobiDB-lite"/>
    </source>
</evidence>
<proteinExistence type="inferred from homology"/>
<dbReference type="PANTHER" id="PTHR19139">
    <property type="entry name" value="AQUAPORIN TRANSPORTER"/>
    <property type="match status" value="1"/>
</dbReference>
<evidence type="ECO:0000256" key="4">
    <source>
        <dbReference type="ARBA" id="ARBA00022989"/>
    </source>
</evidence>
<dbReference type="GeneID" id="113212760"/>
<feature type="region of interest" description="Disordered" evidence="7">
    <location>
        <begin position="1"/>
        <end position="31"/>
    </location>
</feature>